<reference evidence="1 2" key="1">
    <citation type="submission" date="2019-08" db="EMBL/GenBank/DDBJ databases">
        <title>Flavobacterium alkalisoli sp. nov., isolated from rhizosphere soil of Suaeda salsa.</title>
        <authorList>
            <person name="Sun J.-Q."/>
            <person name="Xu L."/>
        </authorList>
    </citation>
    <scope>NUCLEOTIDE SEQUENCE [LARGE SCALE GENOMIC DNA]</scope>
    <source>
        <strain evidence="1 2">XS-5</strain>
    </source>
</reference>
<dbReference type="AlphaFoldDB" id="A0A5B9FTB2"/>
<dbReference type="OrthoDB" id="1118734at2"/>
<organism evidence="1 2">
    <name type="scientific">Flavobacterium alkalisoli</name>
    <dbReference type="NCBI Taxonomy" id="2602769"/>
    <lineage>
        <taxon>Bacteria</taxon>
        <taxon>Pseudomonadati</taxon>
        <taxon>Bacteroidota</taxon>
        <taxon>Flavobacteriia</taxon>
        <taxon>Flavobacteriales</taxon>
        <taxon>Flavobacteriaceae</taxon>
        <taxon>Flavobacterium</taxon>
    </lineage>
</organism>
<dbReference type="RefSeq" id="WP_147583712.1">
    <property type="nucleotide sequence ID" value="NZ_CP042831.1"/>
</dbReference>
<dbReference type="Proteomes" id="UP000321222">
    <property type="component" value="Chromosome"/>
</dbReference>
<accession>A0A5B9FTB2</accession>
<name>A0A5B9FTB2_9FLAO</name>
<dbReference type="InterPro" id="IPR019619">
    <property type="entry name" value="DUF2490"/>
</dbReference>
<proteinExistence type="predicted"/>
<dbReference type="EMBL" id="CP042831">
    <property type="protein sequence ID" value="QEE50230.1"/>
    <property type="molecule type" value="Genomic_DNA"/>
</dbReference>
<protein>
    <submittedName>
        <fullName evidence="1">DUF2490 domain-containing protein</fullName>
    </submittedName>
</protein>
<dbReference type="KEGG" id="fak:FUA48_11770"/>
<gene>
    <name evidence="1" type="ORF">FUA48_11770</name>
</gene>
<keyword evidence="2" id="KW-1185">Reference proteome</keyword>
<sequence>MLPGNNYKKIWLYLLLLTGFAAYSQTENYMQFWNEYAFVKDVNEKWSLEADMGITTSGIPEHNNIFYNLIQFYGRGWAHYYPSERVKISFFYAFFYNTNVPELLQDKSPEHRLAAQFTYLMTKTRLRTNLRGRLEDRHLENDAGYFEVVMRLRMQAKATYPLNGPIIKPGVIYTFMSDEVMFKTRSSISGNTFFDRNRLTVGFGYSFVNEFQVELSYVNELLPRPDKTSSYDAIQVNVVFTDLFSDLFKGKFKREKTAIDK</sequence>
<evidence type="ECO:0000313" key="1">
    <source>
        <dbReference type="EMBL" id="QEE50230.1"/>
    </source>
</evidence>
<evidence type="ECO:0000313" key="2">
    <source>
        <dbReference type="Proteomes" id="UP000321222"/>
    </source>
</evidence>
<dbReference type="Pfam" id="PF10677">
    <property type="entry name" value="DUF2490"/>
    <property type="match status" value="1"/>
</dbReference>